<name>A0ABS1DK67_9PROT</name>
<reference evidence="5 6" key="1">
    <citation type="journal article" date="2020" name="Microorganisms">
        <title>Osmotic Adaptation and Compatible Solute Biosynthesis of Phototrophic Bacteria as Revealed from Genome Analyses.</title>
        <authorList>
            <person name="Imhoff J.F."/>
            <person name="Rahn T."/>
            <person name="Kunzel S."/>
            <person name="Keller A."/>
            <person name="Neulinger S.C."/>
        </authorList>
    </citation>
    <scope>NUCLEOTIDE SEQUENCE [LARGE SCALE GENOMIC DNA]</scope>
    <source>
        <strain evidence="5 6">DSM 9895</strain>
    </source>
</reference>
<comment type="caution">
    <text evidence="5">The sequence shown here is derived from an EMBL/GenBank/DDBJ whole genome shotgun (WGS) entry which is preliminary data.</text>
</comment>
<dbReference type="Pfam" id="PF13489">
    <property type="entry name" value="Methyltransf_23"/>
    <property type="match status" value="1"/>
</dbReference>
<keyword evidence="3" id="KW-0808">Transferase</keyword>
<evidence type="ECO:0000256" key="1">
    <source>
        <dbReference type="ARBA" id="ARBA00005189"/>
    </source>
</evidence>
<accession>A0ABS1DK67</accession>
<dbReference type="CDD" id="cd02440">
    <property type="entry name" value="AdoMet_MTases"/>
    <property type="match status" value="1"/>
</dbReference>
<dbReference type="PANTHER" id="PTHR44307:SF2">
    <property type="entry name" value="PHOSPHOETHANOLAMINE METHYLTRANSFERASE ISOFORM X1"/>
    <property type="match status" value="1"/>
</dbReference>
<sequence>MSCIKAGNGMRIPAAMARQGKIPWSLRFKAWWNGYSIRLPELSVQRIETALPDHAVRAPEKPLPWDDERISLVQDVWGPGFETPGGGEDVLTLLKPVGLNPKMSIMELGAGLGGATRAVCKEFGVWINGIEGDPDLARAGQKLSEIAGLTKKAPIHAEALREVEIKPNSLDVVFAREAFVTLPDKVRLLHMIEKGLKPKGQLLFTDYVLASVGDHSEELQAWKEGEPDTPAPWAVSDWEDALKELRLDVRIKEDRSDRQIAAIKSGWAEFMQQAALDGRLERYGQLALEECDLWTRRLNALESRALRVFRFHAIKPGTGNTLSDW</sequence>
<evidence type="ECO:0000256" key="3">
    <source>
        <dbReference type="ARBA" id="ARBA00022679"/>
    </source>
</evidence>
<dbReference type="EMBL" id="NRRL01000126">
    <property type="protein sequence ID" value="MBK1670900.1"/>
    <property type="molecule type" value="Genomic_DNA"/>
</dbReference>
<gene>
    <name evidence="5" type="ORF">CKO28_23085</name>
</gene>
<dbReference type="InterPro" id="IPR029063">
    <property type="entry name" value="SAM-dependent_MTases_sf"/>
</dbReference>
<keyword evidence="2" id="KW-0489">Methyltransferase</keyword>
<evidence type="ECO:0000313" key="6">
    <source>
        <dbReference type="Proteomes" id="UP001296873"/>
    </source>
</evidence>
<organism evidence="5 6">
    <name type="scientific">Rhodovibrio sodomensis</name>
    <dbReference type="NCBI Taxonomy" id="1088"/>
    <lineage>
        <taxon>Bacteria</taxon>
        <taxon>Pseudomonadati</taxon>
        <taxon>Pseudomonadota</taxon>
        <taxon>Alphaproteobacteria</taxon>
        <taxon>Rhodospirillales</taxon>
        <taxon>Rhodovibrionaceae</taxon>
        <taxon>Rhodovibrio</taxon>
    </lineage>
</organism>
<evidence type="ECO:0000313" key="5">
    <source>
        <dbReference type="EMBL" id="MBK1670900.1"/>
    </source>
</evidence>
<dbReference type="Gene3D" id="3.40.50.150">
    <property type="entry name" value="Vaccinia Virus protein VP39"/>
    <property type="match status" value="1"/>
</dbReference>
<dbReference type="PANTHER" id="PTHR44307">
    <property type="entry name" value="PHOSPHOETHANOLAMINE METHYLTRANSFERASE"/>
    <property type="match status" value="1"/>
</dbReference>
<evidence type="ECO:0000256" key="4">
    <source>
        <dbReference type="ARBA" id="ARBA00025707"/>
    </source>
</evidence>
<comment type="pathway">
    <text evidence="4">Phospholipid metabolism.</text>
</comment>
<evidence type="ECO:0008006" key="7">
    <source>
        <dbReference type="Google" id="ProtNLM"/>
    </source>
</evidence>
<proteinExistence type="predicted"/>
<dbReference type="SUPFAM" id="SSF53335">
    <property type="entry name" value="S-adenosyl-L-methionine-dependent methyltransferases"/>
    <property type="match status" value="1"/>
</dbReference>
<dbReference type="Proteomes" id="UP001296873">
    <property type="component" value="Unassembled WGS sequence"/>
</dbReference>
<comment type="pathway">
    <text evidence="1">Lipid metabolism.</text>
</comment>
<keyword evidence="6" id="KW-1185">Reference proteome</keyword>
<evidence type="ECO:0000256" key="2">
    <source>
        <dbReference type="ARBA" id="ARBA00022603"/>
    </source>
</evidence>
<protein>
    <recommendedName>
        <fullName evidence="7">Methyltransferase domain-containing protein</fullName>
    </recommendedName>
</protein>